<evidence type="ECO:0000256" key="6">
    <source>
        <dbReference type="ARBA" id="ARBA00017290"/>
    </source>
</evidence>
<dbReference type="EC" id="1.7.2.1" evidence="5"/>
<evidence type="ECO:0000256" key="11">
    <source>
        <dbReference type="ARBA" id="ARBA00049340"/>
    </source>
</evidence>
<comment type="cofactor">
    <cofactor evidence="1 12">
        <name>Cu(+)</name>
        <dbReference type="ChEBI" id="CHEBI:49552"/>
    </cofactor>
</comment>
<dbReference type="PANTHER" id="PTHR11709">
    <property type="entry name" value="MULTI-COPPER OXIDASE"/>
    <property type="match status" value="1"/>
</dbReference>
<keyword evidence="17" id="KW-1185">Reference proteome</keyword>
<dbReference type="InterPro" id="IPR011707">
    <property type="entry name" value="Cu-oxidase-like_N"/>
</dbReference>
<evidence type="ECO:0000256" key="2">
    <source>
        <dbReference type="ARBA" id="ARBA00001973"/>
    </source>
</evidence>
<feature type="transmembrane region" description="Helical" evidence="13">
    <location>
        <begin position="45"/>
        <end position="69"/>
    </location>
</feature>
<organism evidence="16 17">
    <name type="scientific">Paenibacillus radicis</name>
    <name type="common">ex Gao et al. 2016</name>
    <dbReference type="NCBI Taxonomy" id="1737354"/>
    <lineage>
        <taxon>Bacteria</taxon>
        <taxon>Bacillati</taxon>
        <taxon>Bacillota</taxon>
        <taxon>Bacilli</taxon>
        <taxon>Bacillales</taxon>
        <taxon>Paenibacillaceae</taxon>
        <taxon>Paenibacillus</taxon>
    </lineage>
</organism>
<dbReference type="RefSeq" id="WP_188890188.1">
    <property type="nucleotide sequence ID" value="NZ_BMHY01000005.1"/>
</dbReference>
<protein>
    <recommendedName>
        <fullName evidence="6">Copper-containing nitrite reductase</fullName>
        <ecNumber evidence="5">1.7.2.1</ecNumber>
    </recommendedName>
</protein>
<keyword evidence="13" id="KW-0812">Transmembrane</keyword>
<keyword evidence="7 12" id="KW-0479">Metal-binding</keyword>
<evidence type="ECO:0000259" key="15">
    <source>
        <dbReference type="Pfam" id="PF07732"/>
    </source>
</evidence>
<evidence type="ECO:0000256" key="1">
    <source>
        <dbReference type="ARBA" id="ARBA00001960"/>
    </source>
</evidence>
<dbReference type="Pfam" id="PF07732">
    <property type="entry name" value="Cu-oxidase_3"/>
    <property type="match status" value="1"/>
</dbReference>
<evidence type="ECO:0000256" key="3">
    <source>
        <dbReference type="ARBA" id="ARBA00010609"/>
    </source>
</evidence>
<comment type="caution">
    <text evidence="16">The sequence shown here is derived from an EMBL/GenBank/DDBJ whole genome shotgun (WGS) entry which is preliminary data.</text>
</comment>
<evidence type="ECO:0000256" key="12">
    <source>
        <dbReference type="PIRSR" id="PIRSR601287-1"/>
    </source>
</evidence>
<dbReference type="PROSITE" id="PS00080">
    <property type="entry name" value="MULTICOPPER_OXIDASE2"/>
    <property type="match status" value="1"/>
</dbReference>
<keyword evidence="8" id="KW-0677">Repeat</keyword>
<dbReference type="InterPro" id="IPR001287">
    <property type="entry name" value="NO2-reductase_Cu"/>
</dbReference>
<dbReference type="SUPFAM" id="SSF49503">
    <property type="entry name" value="Cupredoxins"/>
    <property type="match status" value="3"/>
</dbReference>
<dbReference type="InterPro" id="IPR008972">
    <property type="entry name" value="Cupredoxin"/>
</dbReference>
<evidence type="ECO:0000256" key="5">
    <source>
        <dbReference type="ARBA" id="ARBA00011882"/>
    </source>
</evidence>
<dbReference type="Proteomes" id="UP000600247">
    <property type="component" value="Unassembled WGS sequence"/>
</dbReference>
<evidence type="ECO:0000256" key="8">
    <source>
        <dbReference type="ARBA" id="ARBA00022737"/>
    </source>
</evidence>
<accession>A0A917HBL1</accession>
<comment type="subunit">
    <text evidence="4">Homotrimer.</text>
</comment>
<proteinExistence type="inferred from homology"/>
<reference evidence="16 17" key="1">
    <citation type="journal article" date="2014" name="Int. J. Syst. Evol. Microbiol.">
        <title>Complete genome sequence of Corynebacterium casei LMG S-19264T (=DSM 44701T), isolated from a smear-ripened cheese.</title>
        <authorList>
            <consortium name="US DOE Joint Genome Institute (JGI-PGF)"/>
            <person name="Walter F."/>
            <person name="Albersmeier A."/>
            <person name="Kalinowski J."/>
            <person name="Ruckert C."/>
        </authorList>
    </citation>
    <scope>NUCLEOTIDE SEQUENCE [LARGE SCALE GENOMIC DNA]</scope>
    <source>
        <strain evidence="16 17">CGMCC 1.15286</strain>
    </source>
</reference>
<evidence type="ECO:0000259" key="14">
    <source>
        <dbReference type="Pfam" id="PF07731"/>
    </source>
</evidence>
<feature type="transmembrane region" description="Helical" evidence="13">
    <location>
        <begin position="128"/>
        <end position="150"/>
    </location>
</feature>
<comment type="catalytic activity">
    <reaction evidence="11">
        <text>nitric oxide + Fe(III)-[cytochrome c] + H2O = Fe(II)-[cytochrome c] + nitrite + 2 H(+)</text>
        <dbReference type="Rhea" id="RHEA:15233"/>
        <dbReference type="Rhea" id="RHEA-COMP:10350"/>
        <dbReference type="Rhea" id="RHEA-COMP:14399"/>
        <dbReference type="ChEBI" id="CHEBI:15377"/>
        <dbReference type="ChEBI" id="CHEBI:15378"/>
        <dbReference type="ChEBI" id="CHEBI:16301"/>
        <dbReference type="ChEBI" id="CHEBI:16480"/>
        <dbReference type="ChEBI" id="CHEBI:29033"/>
        <dbReference type="ChEBI" id="CHEBI:29034"/>
        <dbReference type="EC" id="1.7.2.1"/>
    </reaction>
</comment>
<evidence type="ECO:0000256" key="4">
    <source>
        <dbReference type="ARBA" id="ARBA00011233"/>
    </source>
</evidence>
<gene>
    <name evidence="16" type="ORF">GCM10010918_32120</name>
</gene>
<keyword evidence="10 12" id="KW-0186">Copper</keyword>
<dbReference type="GO" id="GO:0005507">
    <property type="term" value="F:copper ion binding"/>
    <property type="evidence" value="ECO:0007669"/>
    <property type="project" value="InterPro"/>
</dbReference>
<dbReference type="InterPro" id="IPR011706">
    <property type="entry name" value="Cu-oxidase_C"/>
</dbReference>
<dbReference type="AlphaFoldDB" id="A0A917HBL1"/>
<feature type="binding site" description="type 1 copper site" evidence="12">
    <location>
        <position position="379"/>
    </location>
    <ligand>
        <name>Cu cation</name>
        <dbReference type="ChEBI" id="CHEBI:23378"/>
        <label>1</label>
    </ligand>
</feature>
<feature type="transmembrane region" description="Helical" evidence="13">
    <location>
        <begin position="199"/>
        <end position="217"/>
    </location>
</feature>
<dbReference type="Pfam" id="PF07731">
    <property type="entry name" value="Cu-oxidase_2"/>
    <property type="match status" value="1"/>
</dbReference>
<sequence length="704" mass="77005">MYIAAMIIAQVSLFLSIILSWIAGNKASTLLYSRSEEQLNRNARILKGWAVTLSVPAAGVIVAVILMLASSNPLFWADRLLLLPLAAIPPCMLWFMTIPRLRRIRQATGRKRQNALDVRLRGRAAQPVVVLPYQLSTLCSLTGLYLLLTFTMPSSLFGIIIPLLALAIAALALWMSHLNRSSRIGLTGIEPVNRPWRRLMGRSAIVFVAAAIAYFPFLSLKNASLLPVTLAMSSGTIDYGIGAKTLAHQHGSEPADNHAATKPKVSVDTLTGSADGEPDVRFTLTAEKKTVKLSSGKEVEAWTYNGQTPGPELRVHQGQLVEVTLINKNIENGATIHWHGLDVPNAEDGIAGVTQNAVMPGESYTYRFIAKQAGTFWYHSYQESMEAVQRGLFGPLIVEPMEGLPPGTKDINVFSHAWQEEEFAIGTNDGIEQVRIAPGTPVRLRLVNTDDWVRQTYRLVGTKFQVAAIDGTEVNQPGDLSNVSLKLTTGGRYDLTFIMPETPVYLAVGAGKAGEKLGLLMSASGEAAVPALKTSFPLTAEFDPSHYGQPAETPFDANSIFDREFKLVLDNKLGFYNGELGFHYTMNGKLFPDTPTFMVKEGELVKMTIVNRGSVDHPMQLHGHHMLVLSRNGMKVTGSPWWSDTLDVMPGDVYEVAFIADNPGIWMNHCHNLAHSAAGMSMHLMYEGVDSPYKIGGGTVNRPE</sequence>
<feature type="transmembrane region" description="Helical" evidence="13">
    <location>
        <begin position="81"/>
        <end position="101"/>
    </location>
</feature>
<evidence type="ECO:0000313" key="17">
    <source>
        <dbReference type="Proteomes" id="UP000600247"/>
    </source>
</evidence>
<dbReference type="InterPro" id="IPR002355">
    <property type="entry name" value="Cu_oxidase_Cu_BS"/>
</dbReference>
<dbReference type="EMBL" id="BMHY01000005">
    <property type="protein sequence ID" value="GGG73602.1"/>
    <property type="molecule type" value="Genomic_DNA"/>
</dbReference>
<feature type="domain" description="Plastocyanin-like" evidence="15">
    <location>
        <begin position="286"/>
        <end position="401"/>
    </location>
</feature>
<dbReference type="CDD" id="cd04202">
    <property type="entry name" value="CuRO_D2_2dMcoN_like"/>
    <property type="match status" value="1"/>
</dbReference>
<feature type="transmembrane region" description="Helical" evidence="13">
    <location>
        <begin position="6"/>
        <end position="24"/>
    </location>
</feature>
<evidence type="ECO:0000256" key="13">
    <source>
        <dbReference type="SAM" id="Phobius"/>
    </source>
</evidence>
<feature type="transmembrane region" description="Helical" evidence="13">
    <location>
        <begin position="156"/>
        <end position="178"/>
    </location>
</feature>
<feature type="domain" description="Plastocyanin-like" evidence="14">
    <location>
        <begin position="584"/>
        <end position="685"/>
    </location>
</feature>
<dbReference type="Gene3D" id="2.60.40.420">
    <property type="entry name" value="Cupredoxins - blue copper proteins"/>
    <property type="match status" value="2"/>
</dbReference>
<keyword evidence="13" id="KW-1133">Transmembrane helix</keyword>
<dbReference type="GO" id="GO:0050421">
    <property type="term" value="F:nitrite reductase (NO-forming) activity"/>
    <property type="evidence" value="ECO:0007669"/>
    <property type="project" value="UniProtKB-EC"/>
</dbReference>
<feature type="binding site" description="type 1 copper site" evidence="12">
    <location>
        <position position="339"/>
    </location>
    <ligand>
        <name>Cu cation</name>
        <dbReference type="ChEBI" id="CHEBI:23378"/>
        <label>1</label>
    </ligand>
</feature>
<dbReference type="InterPro" id="IPR045087">
    <property type="entry name" value="Cu-oxidase_fam"/>
</dbReference>
<keyword evidence="9" id="KW-0560">Oxidoreductase</keyword>
<evidence type="ECO:0000256" key="10">
    <source>
        <dbReference type="ARBA" id="ARBA00023008"/>
    </source>
</evidence>
<name>A0A917HBL1_9BACL</name>
<dbReference type="PRINTS" id="PR00695">
    <property type="entry name" value="CUNO2RDTASE"/>
</dbReference>
<dbReference type="CDD" id="cd13861">
    <property type="entry name" value="CuRO_1_CumA_like"/>
    <property type="match status" value="1"/>
</dbReference>
<keyword evidence="13" id="KW-0472">Membrane</keyword>
<comment type="similarity">
    <text evidence="3">Belongs to the multicopper oxidase family.</text>
</comment>
<evidence type="ECO:0000256" key="9">
    <source>
        <dbReference type="ARBA" id="ARBA00023002"/>
    </source>
</evidence>
<evidence type="ECO:0000256" key="7">
    <source>
        <dbReference type="ARBA" id="ARBA00022723"/>
    </source>
</evidence>
<comment type="cofactor">
    <cofactor evidence="2 12">
        <name>Cu(2+)</name>
        <dbReference type="ChEBI" id="CHEBI:29036"/>
    </cofactor>
</comment>
<evidence type="ECO:0000313" key="16">
    <source>
        <dbReference type="EMBL" id="GGG73602.1"/>
    </source>
</evidence>